<dbReference type="EnsemblBacteria" id="ABF92420">
    <property type="protein sequence ID" value="ABF92420"/>
    <property type="gene ID" value="MXAN_6596"/>
</dbReference>
<evidence type="ECO:0000313" key="1">
    <source>
        <dbReference type="EMBL" id="ABF92420.1"/>
    </source>
</evidence>
<dbReference type="Proteomes" id="UP000002402">
    <property type="component" value="Chromosome"/>
</dbReference>
<keyword evidence="2" id="KW-1185">Reference proteome</keyword>
<proteinExistence type="predicted"/>
<organism evidence="1 2">
    <name type="scientific">Myxococcus xanthus (strain DK1622)</name>
    <dbReference type="NCBI Taxonomy" id="246197"/>
    <lineage>
        <taxon>Bacteria</taxon>
        <taxon>Pseudomonadati</taxon>
        <taxon>Myxococcota</taxon>
        <taxon>Myxococcia</taxon>
        <taxon>Myxococcales</taxon>
        <taxon>Cystobacterineae</taxon>
        <taxon>Myxococcaceae</taxon>
        <taxon>Myxococcus</taxon>
    </lineage>
</organism>
<accession>Q1CY07</accession>
<dbReference type="STRING" id="246197.MXAN_6596"/>
<dbReference type="AlphaFoldDB" id="Q1CY07"/>
<dbReference type="KEGG" id="mxa:MXAN_6596"/>
<name>Q1CY07_MYXXD</name>
<evidence type="ECO:0000313" key="2">
    <source>
        <dbReference type="Proteomes" id="UP000002402"/>
    </source>
</evidence>
<dbReference type="HOGENOM" id="CLU_3404487_0_0_7"/>
<gene>
    <name evidence="1" type="ordered locus">MXAN_6596</name>
</gene>
<dbReference type="EMBL" id="CP000113">
    <property type="protein sequence ID" value="ABF92420.1"/>
    <property type="molecule type" value="Genomic_DNA"/>
</dbReference>
<protein>
    <submittedName>
        <fullName evidence="1">Uncharacterized protein</fullName>
    </submittedName>
</protein>
<reference evidence="1 2" key="1">
    <citation type="journal article" date="2006" name="Proc. Natl. Acad. Sci. U.S.A.">
        <title>Evolution of sensory complexity recorded in a myxobacterial genome.</title>
        <authorList>
            <person name="Goldman B.S."/>
            <person name="Nierman W.C."/>
            <person name="Kaiser D."/>
            <person name="Slater S.C."/>
            <person name="Durkin A.S."/>
            <person name="Eisen J.A."/>
            <person name="Ronning C.M."/>
            <person name="Barbazuk W.B."/>
            <person name="Blanchard M."/>
            <person name="Field C."/>
            <person name="Halling C."/>
            <person name="Hinkle G."/>
            <person name="Iartchuk O."/>
            <person name="Kim H.S."/>
            <person name="Mackenzie C."/>
            <person name="Madupu R."/>
            <person name="Miller N."/>
            <person name="Shvartsbeyn A."/>
            <person name="Sullivan S.A."/>
            <person name="Vaudin M."/>
            <person name="Wiegand R."/>
            <person name="Kaplan H.B."/>
        </authorList>
    </citation>
    <scope>NUCLEOTIDE SEQUENCE [LARGE SCALE GENOMIC DNA]</scope>
    <source>
        <strain evidence="2">DK1622</strain>
    </source>
</reference>
<sequence length="30" mass="3376">MPAPVKLQGWRRREGSRSREAVVTPLVVEA</sequence>